<accession>A0AAD5RCA6</accession>
<sequence>MGFRNLLRRQDTNDLCIARMTDTFLKKRREGSTPIVQVKKKVNVALIPTSNMLSLNQLQHECLHFHMQYATE</sequence>
<gene>
    <name evidence="1" type="ORF">KIN20_035753</name>
</gene>
<name>A0AAD5RCA6_PARTN</name>
<proteinExistence type="predicted"/>
<keyword evidence="2" id="KW-1185">Reference proteome</keyword>
<evidence type="ECO:0000313" key="2">
    <source>
        <dbReference type="Proteomes" id="UP001196413"/>
    </source>
</evidence>
<dbReference type="EMBL" id="JAHQIW010007268">
    <property type="protein sequence ID" value="KAJ1373376.1"/>
    <property type="molecule type" value="Genomic_DNA"/>
</dbReference>
<protein>
    <submittedName>
        <fullName evidence="1">Uncharacterized protein</fullName>
    </submittedName>
</protein>
<comment type="caution">
    <text evidence="1">The sequence shown here is derived from an EMBL/GenBank/DDBJ whole genome shotgun (WGS) entry which is preliminary data.</text>
</comment>
<reference evidence="1" key="1">
    <citation type="submission" date="2021-06" db="EMBL/GenBank/DDBJ databases">
        <title>Parelaphostrongylus tenuis whole genome reference sequence.</title>
        <authorList>
            <person name="Garwood T.J."/>
            <person name="Larsen P.A."/>
            <person name="Fountain-Jones N.M."/>
            <person name="Garbe J.R."/>
            <person name="Macchietto M.G."/>
            <person name="Kania S.A."/>
            <person name="Gerhold R.W."/>
            <person name="Richards J.E."/>
            <person name="Wolf T.M."/>
        </authorList>
    </citation>
    <scope>NUCLEOTIDE SEQUENCE</scope>
    <source>
        <strain evidence="1">MNPRO001-30</strain>
        <tissue evidence="1">Meninges</tissue>
    </source>
</reference>
<dbReference type="AlphaFoldDB" id="A0AAD5RCA6"/>
<organism evidence="1 2">
    <name type="scientific">Parelaphostrongylus tenuis</name>
    <name type="common">Meningeal worm</name>
    <dbReference type="NCBI Taxonomy" id="148309"/>
    <lineage>
        <taxon>Eukaryota</taxon>
        <taxon>Metazoa</taxon>
        <taxon>Ecdysozoa</taxon>
        <taxon>Nematoda</taxon>
        <taxon>Chromadorea</taxon>
        <taxon>Rhabditida</taxon>
        <taxon>Rhabditina</taxon>
        <taxon>Rhabditomorpha</taxon>
        <taxon>Strongyloidea</taxon>
        <taxon>Metastrongylidae</taxon>
        <taxon>Parelaphostrongylus</taxon>
    </lineage>
</organism>
<dbReference type="Proteomes" id="UP001196413">
    <property type="component" value="Unassembled WGS sequence"/>
</dbReference>
<evidence type="ECO:0000313" key="1">
    <source>
        <dbReference type="EMBL" id="KAJ1373376.1"/>
    </source>
</evidence>